<protein>
    <submittedName>
        <fullName evidence="1">Uncharacterized protein</fullName>
    </submittedName>
</protein>
<evidence type="ECO:0000313" key="1">
    <source>
        <dbReference type="EMBL" id="QXI09663.1"/>
    </source>
</evidence>
<organism evidence="1 2">
    <name type="scientific">Pseudomonas zeae</name>
    <dbReference type="NCBI Taxonomy" id="2745510"/>
    <lineage>
        <taxon>Bacteria</taxon>
        <taxon>Pseudomonadati</taxon>
        <taxon>Pseudomonadota</taxon>
        <taxon>Gammaproteobacteria</taxon>
        <taxon>Pseudomonadales</taxon>
        <taxon>Pseudomonadaceae</taxon>
        <taxon>Pseudomonas</taxon>
    </lineage>
</organism>
<name>A0A9E6NK89_9PSED</name>
<gene>
    <name evidence="1" type="ORF">HU754_017650</name>
</gene>
<sequence>MGGAVSSITGGDFKSGAIAAGASQAMAGALNSTFNDQPNLRQAFSQIVGLTAAGLAGADINKASWVALMAEEYNRQLHQKEVLVLEKLQEENPEKAYQLKAAACAIVHCSASVHPDDQKNYDVLTKLEADGSGSRMLKARCSLPELLTSIRNGIRSTTTCCAMKKVLNAQATPAERYSEPRRCCRLQRRDTHKDEWG</sequence>
<dbReference type="Proteomes" id="UP000627092">
    <property type="component" value="Chromosome"/>
</dbReference>
<dbReference type="RefSeq" id="WP_217827560.1">
    <property type="nucleotide sequence ID" value="NZ_CP077090.1"/>
</dbReference>
<reference evidence="1" key="2">
    <citation type="journal article" date="2021" name="Microorganisms">
        <title>The Ever-Expanding Pseudomonas Genus: Description of 43 New Species and Partition of the Pseudomonas putida Group.</title>
        <authorList>
            <person name="Girard L."/>
            <person name="Lood C."/>
            <person name="Hofte M."/>
            <person name="Vandamme P."/>
            <person name="Rokni-Zadeh H."/>
            <person name="van Noort V."/>
            <person name="Lavigne R."/>
            <person name="De Mot R."/>
        </authorList>
    </citation>
    <scope>NUCLEOTIDE SEQUENCE</scope>
    <source>
        <strain evidence="1">OE 48.2</strain>
    </source>
</reference>
<reference evidence="1" key="1">
    <citation type="journal article" date="2020" name="Microorganisms">
        <title>Reliable Identification of Environmental Pseudomonas Isolates Using the rpoD Gene.</title>
        <authorList>
            <consortium name="The Broad Institute Genome Sequencing Platform"/>
            <person name="Girard L."/>
            <person name="Lood C."/>
            <person name="Rokni-Zadeh H."/>
            <person name="van Noort V."/>
            <person name="Lavigne R."/>
            <person name="De Mot R."/>
        </authorList>
    </citation>
    <scope>NUCLEOTIDE SEQUENCE</scope>
    <source>
        <strain evidence="1">OE 48.2</strain>
    </source>
</reference>
<dbReference type="KEGG" id="pze:HU754_017650"/>
<dbReference type="AlphaFoldDB" id="A0A9E6NK89"/>
<evidence type="ECO:0000313" key="2">
    <source>
        <dbReference type="Proteomes" id="UP000627092"/>
    </source>
</evidence>
<dbReference type="EMBL" id="CP077090">
    <property type="protein sequence ID" value="QXI09663.1"/>
    <property type="molecule type" value="Genomic_DNA"/>
</dbReference>
<proteinExistence type="predicted"/>
<accession>A0A9E6NK89</accession>